<comment type="caution">
    <text evidence="8">The sequence shown here is derived from an EMBL/GenBank/DDBJ whole genome shotgun (WGS) entry which is preliminary data.</text>
</comment>
<dbReference type="CDD" id="cd09912">
    <property type="entry name" value="DLP_2"/>
    <property type="match status" value="2"/>
</dbReference>
<evidence type="ECO:0000313" key="9">
    <source>
        <dbReference type="Proteomes" id="UP000269301"/>
    </source>
</evidence>
<dbReference type="InterPro" id="IPR027417">
    <property type="entry name" value="P-loop_NTPase"/>
</dbReference>
<feature type="domain" description="Dynamin N-terminal" evidence="7">
    <location>
        <begin position="52"/>
        <end position="206"/>
    </location>
</feature>
<name>A0A495ADA0_9BACI</name>
<evidence type="ECO:0000259" key="7">
    <source>
        <dbReference type="Pfam" id="PF00350"/>
    </source>
</evidence>
<evidence type="ECO:0000256" key="6">
    <source>
        <dbReference type="SAM" id="Coils"/>
    </source>
</evidence>
<dbReference type="SUPFAM" id="SSF52540">
    <property type="entry name" value="P-loop containing nucleoside triphosphate hydrolases"/>
    <property type="match status" value="2"/>
</dbReference>
<keyword evidence="4" id="KW-0342">GTP-binding</keyword>
<gene>
    <name evidence="8" type="ORF">D8M06_01930</name>
</gene>
<evidence type="ECO:0000256" key="1">
    <source>
        <dbReference type="ARBA" id="ARBA00004370"/>
    </source>
</evidence>
<dbReference type="GO" id="GO:0003924">
    <property type="term" value="F:GTPase activity"/>
    <property type="evidence" value="ECO:0007669"/>
    <property type="project" value="InterPro"/>
</dbReference>
<keyword evidence="5" id="KW-0472">Membrane</keyword>
<evidence type="ECO:0000256" key="4">
    <source>
        <dbReference type="ARBA" id="ARBA00023134"/>
    </source>
</evidence>
<dbReference type="PANTHER" id="PTHR10465:SF0">
    <property type="entry name" value="SARCALUMENIN"/>
    <property type="match status" value="1"/>
</dbReference>
<dbReference type="Gene3D" id="3.40.50.300">
    <property type="entry name" value="P-loop containing nucleotide triphosphate hydrolases"/>
    <property type="match status" value="2"/>
</dbReference>
<dbReference type="InterPro" id="IPR045063">
    <property type="entry name" value="Dynamin_N"/>
</dbReference>
<evidence type="ECO:0000256" key="3">
    <source>
        <dbReference type="ARBA" id="ARBA00022801"/>
    </source>
</evidence>
<dbReference type="AlphaFoldDB" id="A0A495ADA0"/>
<dbReference type="Pfam" id="PF00350">
    <property type="entry name" value="Dynamin_N"/>
    <property type="match status" value="2"/>
</dbReference>
<dbReference type="EMBL" id="RBZP01000001">
    <property type="protein sequence ID" value="RKQ37590.1"/>
    <property type="molecule type" value="Genomic_DNA"/>
</dbReference>
<organism evidence="8 9">
    <name type="scientific">Oceanobacillus halophilus</name>
    <dbReference type="NCBI Taxonomy" id="930130"/>
    <lineage>
        <taxon>Bacteria</taxon>
        <taxon>Bacillati</taxon>
        <taxon>Bacillota</taxon>
        <taxon>Bacilli</taxon>
        <taxon>Bacillales</taxon>
        <taxon>Bacillaceae</taxon>
        <taxon>Oceanobacillus</taxon>
    </lineage>
</organism>
<keyword evidence="2" id="KW-0547">Nucleotide-binding</keyword>
<protein>
    <recommendedName>
        <fullName evidence="7">Dynamin N-terminal domain-containing protein</fullName>
    </recommendedName>
</protein>
<accession>A0A495ADA0</accession>
<keyword evidence="6" id="KW-0175">Coiled coil</keyword>
<dbReference type="InterPro" id="IPR027094">
    <property type="entry name" value="Mitofusin_fam"/>
</dbReference>
<keyword evidence="9" id="KW-1185">Reference proteome</keyword>
<proteinExistence type="predicted"/>
<dbReference type="GO" id="GO:0016020">
    <property type="term" value="C:membrane"/>
    <property type="evidence" value="ECO:0007669"/>
    <property type="project" value="UniProtKB-SubCell"/>
</dbReference>
<evidence type="ECO:0000256" key="5">
    <source>
        <dbReference type="ARBA" id="ARBA00023136"/>
    </source>
</evidence>
<comment type="subcellular location">
    <subcellularLocation>
        <location evidence="1">Membrane</location>
    </subcellularLocation>
</comment>
<dbReference type="GO" id="GO:0005525">
    <property type="term" value="F:GTP binding"/>
    <property type="evidence" value="ECO:0007669"/>
    <property type="project" value="UniProtKB-KW"/>
</dbReference>
<evidence type="ECO:0000256" key="2">
    <source>
        <dbReference type="ARBA" id="ARBA00022741"/>
    </source>
</evidence>
<dbReference type="PANTHER" id="PTHR10465">
    <property type="entry name" value="TRANSMEMBRANE GTPASE FZO1"/>
    <property type="match status" value="1"/>
</dbReference>
<keyword evidence="3" id="KW-0378">Hydrolase</keyword>
<feature type="coiled-coil region" evidence="6">
    <location>
        <begin position="306"/>
        <end position="340"/>
    </location>
</feature>
<sequence length="1217" mass="141598">MNSIELMGINQNVIRFEHLAVLYKTMLDNEDTKNAEKILDLYEKLDKNELMISFAGHFSAGKSSMINALMGEDILPKSPIPTSANVVKITSGEGKANVHLHNGDVLEFKEPYDMDRIKEYSKNKNEIKKIEINTSKPILPKQCSLMDTPGIDAADDADRIMTESSLHLIDVLFYVMDYNHVQSEVNLQFLRSVQNKSIPFYVIINQIDKHDENELSFVQFKQSISQTFKQWNIEPMEILYSSLTVPEVENNQFDRIQEILFQLMDRSENEKVIINHSTEQIVAEHQQFLKNRYESSLTIDMDEEEIENSLVKMKELTFKIKNLDEELINLEKTFNDVLQSTLNNAYLMPATLRDKAHSFLESQQSNFKVGFLASKKKTEAEREKRLTEFLQPLQDNMEASIQWKLRDKFAQLLNEYHITDDTILKEVQSLRLNYQADDLFELINPGAKVNGDYILNYTKEVTNDVKTKYKQRTNYLIELIKGIVTEKNRKKENKYKEQLQELEHAQQYNLKKEELKRDYNIRLSLLQSTIEQPQPNEDDWELLESAQNARYKEIQVVTNKEVSIKKNEKSVNQETVLLDKKEQDNRLPVEIVINSVDKTMKAIKGLPGFEALQKDLADKNDRLTNRSYTIALFGAFSAGKSSFANALIGENALPVSPNPTTAAVNRIRPVSNKYKHGTVVVTLKSKEALAKDLLMITKKYSPSFEEFDSLLQWVQDENIHQSKQLNKMYQAYLKALINGYDANKSYIGKEQIIDIEEFASYVTDETTACYIESIDLYYDCPITRQGITLVDTPGADSVNARHTNVAFEYIKHADAILYVTYYNHALSRADRDFIMQLGRVKEAFQLDKMFFIVNAADLAQDEGELSLVVNYVQEQLQALGVRLPRLYPVSSKRSLNEKQNQETLNDQMATFEEKFYQFMNFDLAALTIDSALWDIKRTYHAMNSYIESMNLDEAAKESRKSELYDKRIKLTEELVNIETSIYDDRIHDKIDKQLYYVLERLSIRFHDMFKEYFNPTTVTESGKKAIIQLRENLENLIEYVGYELYQELQAVSLRIEAFVIEQGNEVYDSMKKKSMETDKLFELPNWQDSELETPVYKEDFSQTDLSLFDKVITKFKGTKAFFEKNEKETMKEEMFDILSPLAKTYIEENKLMMVDNYNEQWNRLIEEMKFVANQSIDRQIRNYEEMMESGLDLSVLTEKQHQVLTELQKHGIEEVTS</sequence>
<feature type="domain" description="Dynamin N-terminal" evidence="7">
    <location>
        <begin position="630"/>
        <end position="854"/>
    </location>
</feature>
<evidence type="ECO:0000313" key="8">
    <source>
        <dbReference type="EMBL" id="RKQ37590.1"/>
    </source>
</evidence>
<dbReference type="RefSeq" id="WP_121202669.1">
    <property type="nucleotide sequence ID" value="NZ_RBZP01000001.1"/>
</dbReference>
<dbReference type="OrthoDB" id="5477114at2"/>
<reference evidence="8 9" key="1">
    <citation type="journal article" date="2016" name="Int. J. Syst. Evol. Microbiol.">
        <title>Oceanobacillus halophilus sp. nov., a novel moderately halophilic bacterium from a hypersaline lake.</title>
        <authorList>
            <person name="Amoozegar M.A."/>
            <person name="Bagheri M."/>
            <person name="Makhdoumi A."/>
            <person name="Nikou M.M."/>
            <person name="Fazeli S.A.S."/>
            <person name="Schumann P."/>
            <person name="Sproer C."/>
            <person name="Sanchez-Porro C."/>
            <person name="Ventosa A."/>
        </authorList>
    </citation>
    <scope>NUCLEOTIDE SEQUENCE [LARGE SCALE GENOMIC DNA]</scope>
    <source>
        <strain evidence="8 9">DSM 23996</strain>
    </source>
</reference>
<dbReference type="Proteomes" id="UP000269301">
    <property type="component" value="Unassembled WGS sequence"/>
</dbReference>